<dbReference type="GO" id="GO:0003677">
    <property type="term" value="F:DNA binding"/>
    <property type="evidence" value="ECO:0007669"/>
    <property type="project" value="UniProtKB-KW"/>
</dbReference>
<gene>
    <name evidence="5" type="ORF">HJG54_22295</name>
</gene>
<reference evidence="5" key="1">
    <citation type="submission" date="2020-05" db="EMBL/GenBank/DDBJ databases">
        <authorList>
            <person name="Zhu T."/>
            <person name="Keshari N."/>
            <person name="Lu X."/>
        </authorList>
    </citation>
    <scope>NUCLEOTIDE SEQUENCE</scope>
    <source>
        <strain evidence="5">NK1-12</strain>
    </source>
</reference>
<proteinExistence type="predicted"/>
<keyword evidence="1" id="KW-0805">Transcription regulation</keyword>
<dbReference type="CDD" id="cd06170">
    <property type="entry name" value="LuxR_C_like"/>
    <property type="match status" value="1"/>
</dbReference>
<dbReference type="SUPFAM" id="SSF46894">
    <property type="entry name" value="C-terminal effector domain of the bipartite response regulators"/>
    <property type="match status" value="1"/>
</dbReference>
<evidence type="ECO:0000259" key="4">
    <source>
        <dbReference type="PROSITE" id="PS50043"/>
    </source>
</evidence>
<evidence type="ECO:0000313" key="5">
    <source>
        <dbReference type="EMBL" id="WNZ26737.1"/>
    </source>
</evidence>
<evidence type="ECO:0000256" key="3">
    <source>
        <dbReference type="ARBA" id="ARBA00023163"/>
    </source>
</evidence>
<dbReference type="AlphaFoldDB" id="A0AA96WIT4"/>
<dbReference type="PRINTS" id="PR00038">
    <property type="entry name" value="HTHLUXR"/>
</dbReference>
<dbReference type="Gene3D" id="1.10.10.10">
    <property type="entry name" value="Winged helix-like DNA-binding domain superfamily/Winged helix DNA-binding domain"/>
    <property type="match status" value="1"/>
</dbReference>
<keyword evidence="2" id="KW-0238">DNA-binding</keyword>
<dbReference type="PANTHER" id="PTHR44688">
    <property type="entry name" value="DNA-BINDING TRANSCRIPTIONAL ACTIVATOR DEVR_DOSR"/>
    <property type="match status" value="1"/>
</dbReference>
<dbReference type="Pfam" id="PF00196">
    <property type="entry name" value="GerE"/>
    <property type="match status" value="1"/>
</dbReference>
<feature type="domain" description="HTH luxR-type" evidence="4">
    <location>
        <begin position="155"/>
        <end position="220"/>
    </location>
</feature>
<evidence type="ECO:0000256" key="2">
    <source>
        <dbReference type="ARBA" id="ARBA00023125"/>
    </source>
</evidence>
<evidence type="ECO:0000256" key="1">
    <source>
        <dbReference type="ARBA" id="ARBA00023015"/>
    </source>
</evidence>
<dbReference type="InterPro" id="IPR016032">
    <property type="entry name" value="Sig_transdc_resp-reg_C-effctor"/>
</dbReference>
<dbReference type="EMBL" id="CP053586">
    <property type="protein sequence ID" value="WNZ26737.1"/>
    <property type="molecule type" value="Genomic_DNA"/>
</dbReference>
<dbReference type="SMART" id="SM00421">
    <property type="entry name" value="HTH_LUXR"/>
    <property type="match status" value="1"/>
</dbReference>
<dbReference type="PANTHER" id="PTHR44688:SF16">
    <property type="entry name" value="DNA-BINDING TRANSCRIPTIONAL ACTIVATOR DEVR_DOSR"/>
    <property type="match status" value="1"/>
</dbReference>
<organism evidence="5">
    <name type="scientific">Leptolyngbya sp. NK1-12</name>
    <dbReference type="NCBI Taxonomy" id="2547451"/>
    <lineage>
        <taxon>Bacteria</taxon>
        <taxon>Bacillati</taxon>
        <taxon>Cyanobacteriota</taxon>
        <taxon>Cyanophyceae</taxon>
        <taxon>Leptolyngbyales</taxon>
        <taxon>Leptolyngbyaceae</taxon>
        <taxon>Leptolyngbya group</taxon>
        <taxon>Leptolyngbya</taxon>
    </lineage>
</organism>
<keyword evidence="3" id="KW-0804">Transcription</keyword>
<dbReference type="InterPro" id="IPR000792">
    <property type="entry name" value="Tscrpt_reg_LuxR_C"/>
</dbReference>
<dbReference type="GO" id="GO:0006355">
    <property type="term" value="P:regulation of DNA-templated transcription"/>
    <property type="evidence" value="ECO:0007669"/>
    <property type="project" value="InterPro"/>
</dbReference>
<sequence length="225" mass="25703">MTLSLHRTERSFSERDRLVLNLLRPHIFQAYQNAQALTQMQQELARLERIIEQSNMIILTADGVVDLMSQQAWTLLKQYFQLPHLPSARLPERLHQWVKSQIASLTQTSDIPSPRLPLRLEWQGQQLLIRLITDQSGEQYLLLLEEQTASSLSSKSIELLGLTKREAEVLSWVTLSKSNAEIADILGISELTVKKHLEHIYQKFGVQGRIAAVTYALDKLGVLRA</sequence>
<dbReference type="InterPro" id="IPR036388">
    <property type="entry name" value="WH-like_DNA-bd_sf"/>
</dbReference>
<dbReference type="PROSITE" id="PS50043">
    <property type="entry name" value="HTH_LUXR_2"/>
    <property type="match status" value="1"/>
</dbReference>
<accession>A0AA96WIT4</accession>
<name>A0AA96WIT4_9CYAN</name>
<protein>
    <submittedName>
        <fullName evidence="5">Helix-turn-helix transcriptional regulator</fullName>
    </submittedName>
</protein>